<organism evidence="1 2">
    <name type="scientific">Chthonomonas calidirosea (strain DSM 23976 / ICMP 18418 / T49)</name>
    <dbReference type="NCBI Taxonomy" id="1303518"/>
    <lineage>
        <taxon>Bacteria</taxon>
        <taxon>Bacillati</taxon>
        <taxon>Armatimonadota</taxon>
        <taxon>Chthonomonadia</taxon>
        <taxon>Chthonomonadales</taxon>
        <taxon>Chthonomonadaceae</taxon>
        <taxon>Chthonomonas</taxon>
    </lineage>
</organism>
<dbReference type="STRING" id="454171.CP488_02213"/>
<dbReference type="Proteomes" id="UP000014227">
    <property type="component" value="Chromosome I"/>
</dbReference>
<name>S0EYT7_CHTCT</name>
<proteinExistence type="predicted"/>
<accession>S0EYT7</accession>
<dbReference type="AlphaFoldDB" id="S0EYT7"/>
<dbReference type="RefSeq" id="WP_016483212.1">
    <property type="nucleotide sequence ID" value="NC_021487.1"/>
</dbReference>
<dbReference type="HOGENOM" id="CLU_1583607_0_0_0"/>
<keyword evidence="2" id="KW-1185">Reference proteome</keyword>
<protein>
    <submittedName>
        <fullName evidence="1">Uncharacterized protein</fullName>
    </submittedName>
</protein>
<dbReference type="KEGG" id="ccz:CCALI_01877"/>
<evidence type="ECO:0000313" key="2">
    <source>
        <dbReference type="Proteomes" id="UP000014227"/>
    </source>
</evidence>
<dbReference type="PATRIC" id="fig|1303518.3.peg.1934"/>
<evidence type="ECO:0000313" key="1">
    <source>
        <dbReference type="EMBL" id="CCW35686.1"/>
    </source>
</evidence>
<dbReference type="InParanoid" id="S0EYT7"/>
<reference evidence="2" key="1">
    <citation type="submission" date="2013-03" db="EMBL/GenBank/DDBJ databases">
        <title>Genome sequence of Chthonomonas calidirosea, the first sequenced genome from the Armatimonadetes phylum (formally candidate division OP10).</title>
        <authorList>
            <person name="Lee K.C.Y."/>
            <person name="Morgan X.C."/>
            <person name="Dunfield P.F."/>
            <person name="Tamas I."/>
            <person name="Houghton K.M."/>
            <person name="Vyssotski M."/>
            <person name="Ryan J.L.J."/>
            <person name="Lagutin K."/>
            <person name="McDonald I.R."/>
            <person name="Stott M.B."/>
        </authorList>
    </citation>
    <scope>NUCLEOTIDE SEQUENCE [LARGE SCALE GENOMIC DNA]</scope>
    <source>
        <strain evidence="2">DSM 23976 / ICMP 18418 / T49</strain>
    </source>
</reference>
<gene>
    <name evidence="1" type="ORF">CCALI_01877</name>
</gene>
<sequence>MPPQRPPTSTEQKYYEEYIQPLSEALIEAEGLQPEQQWPLIMQLLPEDYLYKLLDIHPLERIEVWKNYAPLAHLLLRVYYDYQMDRNDQSNQHAILIYRCLLGLLYSALAELEAREGHFCYRVEPIAEPLQAIDSAQPFFCEPKDPDHFSFQEMLLFYKSRAKEKLTP</sequence>
<dbReference type="EMBL" id="HF951689">
    <property type="protein sequence ID" value="CCW35686.1"/>
    <property type="molecule type" value="Genomic_DNA"/>
</dbReference>